<dbReference type="PANTHER" id="PTHR42887">
    <property type="entry name" value="OS12G0638800 PROTEIN"/>
    <property type="match status" value="1"/>
</dbReference>
<dbReference type="Pfam" id="PF22780">
    <property type="entry name" value="HI0933_like_1st"/>
    <property type="match status" value="1"/>
</dbReference>
<feature type="domain" description="RsdA/BaiN/AoA(So)-like Rossmann fold-like" evidence="4">
    <location>
        <begin position="40"/>
        <end position="425"/>
    </location>
</feature>
<evidence type="ECO:0000259" key="4">
    <source>
        <dbReference type="Pfam" id="PF03486"/>
    </source>
</evidence>
<dbReference type="Pfam" id="PF03486">
    <property type="entry name" value="HI0933_like"/>
    <property type="match status" value="1"/>
</dbReference>
<dbReference type="InterPro" id="IPR023166">
    <property type="entry name" value="BaiN-like_dom_sf"/>
</dbReference>
<comment type="cofactor">
    <cofactor evidence="1">
        <name>FAD</name>
        <dbReference type="ChEBI" id="CHEBI:57692"/>
    </cofactor>
</comment>
<dbReference type="EMBL" id="CXWD01000002">
    <property type="protein sequence ID" value="CTQ64822.1"/>
    <property type="molecule type" value="Genomic_DNA"/>
</dbReference>
<dbReference type="PRINTS" id="PR00411">
    <property type="entry name" value="PNDRDTASEI"/>
</dbReference>
<dbReference type="InterPro" id="IPR055178">
    <property type="entry name" value="RsdA/BaiN/AoA(So)-like_dom"/>
</dbReference>
<feature type="domain" description="RsdA/BaiN/AoA(So)-like insert" evidence="5">
    <location>
        <begin position="223"/>
        <end position="372"/>
    </location>
</feature>
<dbReference type="Gene3D" id="3.50.50.60">
    <property type="entry name" value="FAD/NAD(P)-binding domain"/>
    <property type="match status" value="1"/>
</dbReference>
<evidence type="ECO:0000256" key="3">
    <source>
        <dbReference type="ARBA" id="ARBA00022827"/>
    </source>
</evidence>
<dbReference type="AlphaFoldDB" id="A0A0M6ZRE7"/>
<keyword evidence="3" id="KW-0274">FAD</keyword>
<sequence>MTKDRRGFGGRKQPHHICLRLKPLFALEIPCISAGMRDLDVLVLGGGAAGLMCAIEAAKRGRQVLVLDHAKRPADKIRISGGGRCNFTNVHCSPANFLSQNPRFCVSALKRYTQQDFLGLVEKHRISWHEKTLGQLFCDNSAKDIIQMLLSELEAAGGVLQLETSISTVSKPDDCFSVATSKGPVRAKSLVIATGGPSIPKMGATGFGYDLARQFGHDVIAPRAALVPLTFSDANKDLCARLSGVSVDAEVSFKKTTFREGLLFTHRGLSGPSILQISSYWEEGRPISVNLLPGTDVFDALRAARSATPKQDLKTGLTQLLPSRLVDELSQAFQLKGRMADLSDKVFRRCSEQLNRWQLTPVGTEGYRTAEVTLGGVNTKELSSKTMESVMVPGLYFIGEVVDVTGHLGGFNFQWAWSSGHAAGQFV</sequence>
<gene>
    <name evidence="6" type="ORF">LAX5112_00414</name>
</gene>
<dbReference type="STRING" id="388408.LAX5112_00414"/>
<evidence type="ECO:0000313" key="7">
    <source>
        <dbReference type="Proteomes" id="UP000053235"/>
    </source>
</evidence>
<dbReference type="Gene3D" id="1.10.8.260">
    <property type="entry name" value="HI0933 insert domain-like"/>
    <property type="match status" value="1"/>
</dbReference>
<dbReference type="Proteomes" id="UP000053235">
    <property type="component" value="Unassembled WGS sequence"/>
</dbReference>
<dbReference type="InterPro" id="IPR036188">
    <property type="entry name" value="FAD/NAD-bd_sf"/>
</dbReference>
<keyword evidence="2" id="KW-0285">Flavoprotein</keyword>
<evidence type="ECO:0000256" key="2">
    <source>
        <dbReference type="ARBA" id="ARBA00022630"/>
    </source>
</evidence>
<name>A0A0M6ZRE7_9HYPH</name>
<protein>
    <submittedName>
        <fullName evidence="6">Tricarballylate dehydrogenase</fullName>
    </submittedName>
</protein>
<dbReference type="NCBIfam" id="TIGR00275">
    <property type="entry name" value="aminoacetone oxidase family FAD-binding enzyme"/>
    <property type="match status" value="1"/>
</dbReference>
<dbReference type="SUPFAM" id="SSF51905">
    <property type="entry name" value="FAD/NAD(P)-binding domain"/>
    <property type="match status" value="1"/>
</dbReference>
<proteinExistence type="predicted"/>
<dbReference type="Gene3D" id="2.40.30.10">
    <property type="entry name" value="Translation factors"/>
    <property type="match status" value="1"/>
</dbReference>
<evidence type="ECO:0000259" key="5">
    <source>
        <dbReference type="Pfam" id="PF22780"/>
    </source>
</evidence>
<evidence type="ECO:0000256" key="1">
    <source>
        <dbReference type="ARBA" id="ARBA00001974"/>
    </source>
</evidence>
<dbReference type="InterPro" id="IPR057661">
    <property type="entry name" value="RsdA/BaiN/AoA(So)_Rossmann"/>
</dbReference>
<dbReference type="SUPFAM" id="SSF160996">
    <property type="entry name" value="HI0933 insert domain-like"/>
    <property type="match status" value="1"/>
</dbReference>
<organism evidence="6 7">
    <name type="scientific">Roseibium alexandrii</name>
    <dbReference type="NCBI Taxonomy" id="388408"/>
    <lineage>
        <taxon>Bacteria</taxon>
        <taxon>Pseudomonadati</taxon>
        <taxon>Pseudomonadota</taxon>
        <taxon>Alphaproteobacteria</taxon>
        <taxon>Hyphomicrobiales</taxon>
        <taxon>Stappiaceae</taxon>
        <taxon>Roseibium</taxon>
    </lineage>
</organism>
<reference evidence="7" key="1">
    <citation type="submission" date="2015-07" db="EMBL/GenBank/DDBJ databases">
        <authorList>
            <person name="Rodrigo-Torres Lidia"/>
            <person name="Arahal R.David."/>
        </authorList>
    </citation>
    <scope>NUCLEOTIDE SEQUENCE [LARGE SCALE GENOMIC DNA]</scope>
    <source>
        <strain evidence="7">CECT 5112</strain>
    </source>
</reference>
<dbReference type="PRINTS" id="PR00368">
    <property type="entry name" value="FADPNR"/>
</dbReference>
<accession>A0A0M6ZRE7</accession>
<evidence type="ECO:0000313" key="6">
    <source>
        <dbReference type="EMBL" id="CTQ64822.1"/>
    </source>
</evidence>
<dbReference type="InterPro" id="IPR004792">
    <property type="entry name" value="BaiN-like"/>
</dbReference>
<keyword evidence="7" id="KW-1185">Reference proteome</keyword>
<dbReference type="PANTHER" id="PTHR42887:SF2">
    <property type="entry name" value="OS12G0638800 PROTEIN"/>
    <property type="match status" value="1"/>
</dbReference>